<proteinExistence type="predicted"/>
<reference evidence="1" key="1">
    <citation type="journal article" date="2014" name="Front. Microbiol.">
        <title>High frequency of phylogenetically diverse reductive dehalogenase-homologous genes in deep subseafloor sedimentary metagenomes.</title>
        <authorList>
            <person name="Kawai M."/>
            <person name="Futagami T."/>
            <person name="Toyoda A."/>
            <person name="Takaki Y."/>
            <person name="Nishi S."/>
            <person name="Hori S."/>
            <person name="Arai W."/>
            <person name="Tsubouchi T."/>
            <person name="Morono Y."/>
            <person name="Uchiyama I."/>
            <person name="Ito T."/>
            <person name="Fujiyama A."/>
            <person name="Inagaki F."/>
            <person name="Takami H."/>
        </authorList>
    </citation>
    <scope>NUCLEOTIDE SEQUENCE</scope>
    <source>
        <strain evidence="1">Expedition CK06-06</strain>
    </source>
</reference>
<gene>
    <name evidence="1" type="ORF">S01H4_32714</name>
</gene>
<name>X1B1I1_9ZZZZ</name>
<protein>
    <submittedName>
        <fullName evidence="1">Uncharacterized protein</fullName>
    </submittedName>
</protein>
<dbReference type="EMBL" id="BART01017136">
    <property type="protein sequence ID" value="GAG75202.1"/>
    <property type="molecule type" value="Genomic_DNA"/>
</dbReference>
<comment type="caution">
    <text evidence="1">The sequence shown here is derived from an EMBL/GenBank/DDBJ whole genome shotgun (WGS) entry which is preliminary data.</text>
</comment>
<organism evidence="1">
    <name type="scientific">marine sediment metagenome</name>
    <dbReference type="NCBI Taxonomy" id="412755"/>
    <lineage>
        <taxon>unclassified sequences</taxon>
        <taxon>metagenomes</taxon>
        <taxon>ecological metagenomes</taxon>
    </lineage>
</organism>
<dbReference type="AlphaFoldDB" id="X1B1I1"/>
<accession>X1B1I1</accession>
<evidence type="ECO:0000313" key="1">
    <source>
        <dbReference type="EMBL" id="GAG75202.1"/>
    </source>
</evidence>
<sequence length="174" mass="18586">MPKGKAIKPVLKNPQVQKLIAGAGASIVDEILDNRYINAAEGALVGSAVAGPIGAVGGGLAGWFLADEGTVMPVDMICIPAYEAYMIQGTPAFTIYARAGETIVPTGGNVADVQQVMATNEIQKPKRTAKKTGWHRYIKQKKNQIKFKSGKMKGRLNLKAMGRAYRKSKKGGKK</sequence>